<dbReference type="InterPro" id="IPR007492">
    <property type="entry name" value="LytTR_DNA-bd_dom"/>
</dbReference>
<dbReference type="Gene3D" id="2.40.50.1020">
    <property type="entry name" value="LytTr DNA-binding domain"/>
    <property type="match status" value="1"/>
</dbReference>
<evidence type="ECO:0000313" key="2">
    <source>
        <dbReference type="EMBL" id="PQA59726.1"/>
    </source>
</evidence>
<dbReference type="Pfam" id="PF04397">
    <property type="entry name" value="LytTR"/>
    <property type="match status" value="1"/>
</dbReference>
<organism evidence="2 3">
    <name type="scientific">Siphonobacter curvatus</name>
    <dbReference type="NCBI Taxonomy" id="2094562"/>
    <lineage>
        <taxon>Bacteria</taxon>
        <taxon>Pseudomonadati</taxon>
        <taxon>Bacteroidota</taxon>
        <taxon>Cytophagia</taxon>
        <taxon>Cytophagales</taxon>
        <taxon>Cytophagaceae</taxon>
        <taxon>Siphonobacter</taxon>
    </lineage>
</organism>
<proteinExistence type="predicted"/>
<name>A0A2S7IPW8_9BACT</name>
<evidence type="ECO:0000259" key="1">
    <source>
        <dbReference type="PROSITE" id="PS50930"/>
    </source>
</evidence>
<feature type="domain" description="HTH LytTR-type" evidence="1">
    <location>
        <begin position="1"/>
        <end position="53"/>
    </location>
</feature>
<gene>
    <name evidence="2" type="ORF">C5O19_08865</name>
</gene>
<dbReference type="PROSITE" id="PS50930">
    <property type="entry name" value="HTH_LYTTR"/>
    <property type="match status" value="1"/>
</dbReference>
<dbReference type="GO" id="GO:0003677">
    <property type="term" value="F:DNA binding"/>
    <property type="evidence" value="ECO:0007669"/>
    <property type="project" value="InterPro"/>
</dbReference>
<dbReference type="OrthoDB" id="800024at2"/>
<comment type="caution">
    <text evidence="2">The sequence shown here is derived from an EMBL/GenBank/DDBJ whole genome shotgun (WGS) entry which is preliminary data.</text>
</comment>
<dbReference type="AlphaFoldDB" id="A0A2S7IPW8"/>
<dbReference type="EMBL" id="PTRA01000001">
    <property type="protein sequence ID" value="PQA59726.1"/>
    <property type="molecule type" value="Genomic_DNA"/>
</dbReference>
<keyword evidence="3" id="KW-1185">Reference proteome</keyword>
<evidence type="ECO:0000313" key="3">
    <source>
        <dbReference type="Proteomes" id="UP000239590"/>
    </source>
</evidence>
<sequence length="53" mass="6073">MLNLLPAGDFVRVHRSFVVNIQYIQRMGRSEIQMASRQIPIGVSYRAQVEALL</sequence>
<accession>A0A2S7IPW8</accession>
<protein>
    <recommendedName>
        <fullName evidence="1">HTH LytTR-type domain-containing protein</fullName>
    </recommendedName>
</protein>
<reference evidence="3" key="1">
    <citation type="submission" date="2018-02" db="EMBL/GenBank/DDBJ databases">
        <title>Genome sequencing of Solimonas sp. HR-BB.</title>
        <authorList>
            <person name="Lee Y."/>
            <person name="Jeon C.O."/>
        </authorList>
    </citation>
    <scope>NUCLEOTIDE SEQUENCE [LARGE SCALE GENOMIC DNA]</scope>
    <source>
        <strain evidence="3">HR-U</strain>
    </source>
</reference>
<dbReference type="Proteomes" id="UP000239590">
    <property type="component" value="Unassembled WGS sequence"/>
</dbReference>